<keyword evidence="2" id="KW-0547">Nucleotide-binding</keyword>
<dbReference type="FunFam" id="3.40.50.720:FF:000033">
    <property type="entry name" value="Adenylyltransferase and sulfurtransferase MOCS3"/>
    <property type="match status" value="1"/>
</dbReference>
<protein>
    <recommendedName>
        <fullName evidence="4">Probable molybdopterin-synthase adenylyltransferase</fullName>
    </recommendedName>
</protein>
<dbReference type="Gene3D" id="3.40.250.10">
    <property type="entry name" value="Rhodanese-like domain"/>
    <property type="match status" value="1"/>
</dbReference>
<dbReference type="GO" id="GO:0004792">
    <property type="term" value="F:thiosulfate-cyanide sulfurtransferase activity"/>
    <property type="evidence" value="ECO:0007669"/>
    <property type="project" value="TreeGrafter"/>
</dbReference>
<dbReference type="PROSITE" id="PS50206">
    <property type="entry name" value="RHODANESE_3"/>
    <property type="match status" value="1"/>
</dbReference>
<keyword evidence="5" id="KW-1133">Transmembrane helix</keyword>
<evidence type="ECO:0000256" key="5">
    <source>
        <dbReference type="SAM" id="Phobius"/>
    </source>
</evidence>
<organism evidence="7">
    <name type="scientific">Renouxia sp</name>
    <dbReference type="NCBI Taxonomy" id="2485823"/>
    <lineage>
        <taxon>Eukaryota</taxon>
        <taxon>Rhodophyta</taxon>
        <taxon>Florideophyceae</taxon>
        <taxon>Corallinophycidae</taxon>
        <taxon>Rhodogorgonales</taxon>
        <taxon>Rhodogorgonaceae</taxon>
        <taxon>Renouxia</taxon>
    </lineage>
</organism>
<gene>
    <name evidence="7" type="primary">moeB</name>
</gene>
<dbReference type="Gene3D" id="3.40.50.720">
    <property type="entry name" value="NAD(P)-binding Rossmann-like Domain"/>
    <property type="match status" value="1"/>
</dbReference>
<feature type="transmembrane region" description="Helical" evidence="5">
    <location>
        <begin position="41"/>
        <end position="68"/>
    </location>
</feature>
<accession>A0A3G3MH76</accession>
<dbReference type="GO" id="GO:0016779">
    <property type="term" value="F:nucleotidyltransferase activity"/>
    <property type="evidence" value="ECO:0007669"/>
    <property type="project" value="TreeGrafter"/>
</dbReference>
<dbReference type="Pfam" id="PF00581">
    <property type="entry name" value="Rhodanese"/>
    <property type="match status" value="1"/>
</dbReference>
<dbReference type="SUPFAM" id="SSF69572">
    <property type="entry name" value="Activating enzymes of the ubiquitin-like proteins"/>
    <property type="match status" value="1"/>
</dbReference>
<geneLocation type="plastid" evidence="7"/>
<evidence type="ECO:0000256" key="4">
    <source>
        <dbReference type="ARBA" id="ARBA00072792"/>
    </source>
</evidence>
<dbReference type="GO" id="GO:0005524">
    <property type="term" value="F:ATP binding"/>
    <property type="evidence" value="ECO:0007669"/>
    <property type="project" value="UniProtKB-KW"/>
</dbReference>
<evidence type="ECO:0000256" key="1">
    <source>
        <dbReference type="ARBA" id="ARBA00022679"/>
    </source>
</evidence>
<dbReference type="EMBL" id="MH281629">
    <property type="protein sequence ID" value="AYR06189.1"/>
    <property type="molecule type" value="Genomic_DNA"/>
</dbReference>
<dbReference type="GO" id="GO:0008641">
    <property type="term" value="F:ubiquitin-like modifier activating enzyme activity"/>
    <property type="evidence" value="ECO:0007669"/>
    <property type="project" value="InterPro"/>
</dbReference>
<dbReference type="InterPro" id="IPR000594">
    <property type="entry name" value="ThiF_NAD_FAD-bd"/>
</dbReference>
<dbReference type="CDD" id="cd00158">
    <property type="entry name" value="RHOD"/>
    <property type="match status" value="1"/>
</dbReference>
<name>A0A3G3MH76_9FLOR</name>
<dbReference type="PANTHER" id="PTHR10953:SF102">
    <property type="entry name" value="ADENYLYLTRANSFERASE AND SULFURTRANSFERASE MOCS3"/>
    <property type="match status" value="1"/>
</dbReference>
<dbReference type="InterPro" id="IPR036873">
    <property type="entry name" value="Rhodanese-like_dom_sf"/>
</dbReference>
<keyword evidence="3" id="KW-0067">ATP-binding</keyword>
<evidence type="ECO:0000256" key="2">
    <source>
        <dbReference type="ARBA" id="ARBA00022741"/>
    </source>
</evidence>
<sequence length="366" mass="42014">MLNPRVNTYNLFEEEYERYSRHLILNKIGPSGQKRIKASRILFVGAGGLSSSALLYLIASGVGTIGIIDNDQVETSNLQRQIIYRENNIKEHKVTAAKNNLKELNSSCKIEIYQKRLNKTNAFNIIRHYDIIIDSTDNISSRHTISYSCYQLHKIHVYGAVHQFEGQISVFNYQGGPSYYNLYSHMGNSRLIECNQRGVFGILPGIIGLLQATEAIKIITGNGNVLNGHLLKYNALNMSFQKIKIKPQKIRNTTVARIDTKIHNSNQNNHISMTQLYFMKNEDLTIIDIREQTEFMIKHIKNSINIPLKKIKQLETIKYLQKYFTRQIIIIYCNNEYLSSIASKILNTHKIEHYILSGGIETSQNE</sequence>
<reference evidence="7" key="1">
    <citation type="journal article" date="2018" name="Genome Biol. Evol.">
        <title>Mitochondrial and Plastid Genomes from Coralline Red Algae Provide Insights into the Incongruent Evolutionary Histories of Organelles.</title>
        <authorList>
            <person name="Lee J."/>
            <person name="Song H.J."/>
            <person name="In Park S."/>
            <person name="Lee Y.M."/>
            <person name="Jeong S.Y."/>
            <person name="Oh Cho T."/>
            <person name="Kim J.H."/>
            <person name="Choi H.G."/>
            <person name="Choi C.G."/>
            <person name="Nelson W.A."/>
            <person name="Fredericq S."/>
            <person name="Bhattacharya D."/>
            <person name="Su Yoon H."/>
        </authorList>
    </citation>
    <scope>NUCLEOTIDE SEQUENCE</scope>
</reference>
<dbReference type="Pfam" id="PF00899">
    <property type="entry name" value="ThiF"/>
    <property type="match status" value="1"/>
</dbReference>
<keyword evidence="1" id="KW-0808">Transferase</keyword>
<keyword evidence="7" id="KW-0934">Plastid</keyword>
<dbReference type="InterPro" id="IPR001763">
    <property type="entry name" value="Rhodanese-like_dom"/>
</dbReference>
<dbReference type="InterPro" id="IPR035985">
    <property type="entry name" value="Ubiquitin-activating_enz"/>
</dbReference>
<evidence type="ECO:0000256" key="3">
    <source>
        <dbReference type="ARBA" id="ARBA00022840"/>
    </source>
</evidence>
<dbReference type="GO" id="GO:0005829">
    <property type="term" value="C:cytosol"/>
    <property type="evidence" value="ECO:0007669"/>
    <property type="project" value="TreeGrafter"/>
</dbReference>
<dbReference type="AlphaFoldDB" id="A0A3G3MH76"/>
<keyword evidence="5" id="KW-0472">Membrane</keyword>
<dbReference type="CDD" id="cd00757">
    <property type="entry name" value="ThiF_MoeB_HesA_family"/>
    <property type="match status" value="1"/>
</dbReference>
<proteinExistence type="predicted"/>
<keyword evidence="5" id="KW-0812">Transmembrane</keyword>
<dbReference type="GO" id="GO:0008146">
    <property type="term" value="F:sulfotransferase activity"/>
    <property type="evidence" value="ECO:0007669"/>
    <property type="project" value="TreeGrafter"/>
</dbReference>
<dbReference type="SMART" id="SM00450">
    <property type="entry name" value="RHOD"/>
    <property type="match status" value="1"/>
</dbReference>
<evidence type="ECO:0000313" key="7">
    <source>
        <dbReference type="EMBL" id="AYR06189.1"/>
    </source>
</evidence>
<feature type="domain" description="Rhodanese" evidence="6">
    <location>
        <begin position="280"/>
        <end position="362"/>
    </location>
</feature>
<dbReference type="PANTHER" id="PTHR10953">
    <property type="entry name" value="UBIQUITIN-ACTIVATING ENZYME E1"/>
    <property type="match status" value="1"/>
</dbReference>
<evidence type="ECO:0000259" key="6">
    <source>
        <dbReference type="PROSITE" id="PS50206"/>
    </source>
</evidence>
<dbReference type="InterPro" id="IPR045886">
    <property type="entry name" value="ThiF/MoeB/HesA"/>
</dbReference>